<dbReference type="Proteomes" id="UP001241377">
    <property type="component" value="Unassembled WGS sequence"/>
</dbReference>
<dbReference type="EMBL" id="JASBWR010000013">
    <property type="protein sequence ID" value="KAJ9110281.1"/>
    <property type="molecule type" value="Genomic_DNA"/>
</dbReference>
<protein>
    <submittedName>
        <fullName evidence="1">Uncharacterized protein</fullName>
    </submittedName>
</protein>
<reference evidence="1" key="1">
    <citation type="submission" date="2023-04" db="EMBL/GenBank/DDBJ databases">
        <title>Draft Genome sequencing of Naganishia species isolated from polar environments using Oxford Nanopore Technology.</title>
        <authorList>
            <person name="Leo P."/>
            <person name="Venkateswaran K."/>
        </authorList>
    </citation>
    <scope>NUCLEOTIDE SEQUENCE</scope>
    <source>
        <strain evidence="1">MNA-CCFEE 5261</strain>
    </source>
</reference>
<evidence type="ECO:0000313" key="1">
    <source>
        <dbReference type="EMBL" id="KAJ9110281.1"/>
    </source>
</evidence>
<evidence type="ECO:0000313" key="2">
    <source>
        <dbReference type="Proteomes" id="UP001241377"/>
    </source>
</evidence>
<name>A0ACC2WGT9_9TREE</name>
<organism evidence="1 2">
    <name type="scientific">Naganishia cerealis</name>
    <dbReference type="NCBI Taxonomy" id="610337"/>
    <lineage>
        <taxon>Eukaryota</taxon>
        <taxon>Fungi</taxon>
        <taxon>Dikarya</taxon>
        <taxon>Basidiomycota</taxon>
        <taxon>Agaricomycotina</taxon>
        <taxon>Tremellomycetes</taxon>
        <taxon>Filobasidiales</taxon>
        <taxon>Filobasidiaceae</taxon>
        <taxon>Naganishia</taxon>
    </lineage>
</organism>
<comment type="caution">
    <text evidence="1">The sequence shown here is derived from an EMBL/GenBank/DDBJ whole genome shotgun (WGS) entry which is preliminary data.</text>
</comment>
<sequence length="712" mass="77579">MSFLRLAVLSTLTASALASGPAGNENYQLHARSQLRSLSVLNNKLTARDTFSPIDLSLEQTSYTFKISDGTEDKVYISPAGEKHKKYSLAVNGLASLKQQAPSNTLVPVTVFDVGEQQQVTCDTMGNAVSEYLSSDDVWNELILATSKHQAFMKTILLKSTSTISFSADLHDCLSTHWGTSVVLSTAQTQGNLQGINVKTVSGQAIPSGPYIASYDVANDSINLTEVFRLYRDQEQAFTTPLIPLADSQTFSELATQVGGMSTMSIPVPSRLYTKYLANPRPLEGVRVVVKDLYDIKGVPTGCGNRAYWLTYEPRNATAVSIQRLIDQGAVIIGKAKTSQFANGETPTADWQDQFSPFNIRGDGYQDPSTSSAGSGASIGAYDWVDVTIGSDTGGSVRDPAANNGAYGIRPSHGAISLEGVMPMSSPLDTAGFLTRDAKSFAEFGKAWYGSHFQSYDDAKPKTIFVPNDYFPLSSDANPAAQPIYDAFIDSLQSYLNATIDTRSFADIWNSSGTMEQTQQTIPSYLNETYATLIGYYQWTHFGQPWFADYALQHDGRTPFIDSQPAVRWAYGRQRGEAGYEAELAKKNVFKDFFSTHVLKADNETCTDALFLYPINTGTTSYRNGYKSAPSPPFGIFNEAYAPFHEGPEISIPLSQVPYNSTITNHVEYLPVSVAIMARPGCDYVLFDLAAGLQDAGIISATQTGPEAYPIR</sequence>
<gene>
    <name evidence="1" type="ORF">QFC19_001684</name>
</gene>
<accession>A0ACC2WGT9</accession>
<keyword evidence="2" id="KW-1185">Reference proteome</keyword>
<proteinExistence type="predicted"/>